<dbReference type="EMBL" id="PCVG01000019">
    <property type="protein sequence ID" value="PIQ68892.1"/>
    <property type="molecule type" value="Genomic_DNA"/>
</dbReference>
<comment type="caution">
    <text evidence="1">The sequence shown here is derived from an EMBL/GenBank/DDBJ whole genome shotgun (WGS) entry which is preliminary data.</text>
</comment>
<reference evidence="1 2" key="1">
    <citation type="submission" date="2017-09" db="EMBL/GenBank/DDBJ databases">
        <title>Depth-based differentiation of microbial function through sediment-hosted aquifers and enrichment of novel symbionts in the deep terrestrial subsurface.</title>
        <authorList>
            <person name="Probst A.J."/>
            <person name="Ladd B."/>
            <person name="Jarett J.K."/>
            <person name="Geller-Mcgrath D.E."/>
            <person name="Sieber C.M."/>
            <person name="Emerson J.B."/>
            <person name="Anantharaman K."/>
            <person name="Thomas B.C."/>
            <person name="Malmstrom R."/>
            <person name="Stieglmeier M."/>
            <person name="Klingl A."/>
            <person name="Woyke T."/>
            <person name="Ryan C.M."/>
            <person name="Banfield J.F."/>
        </authorList>
    </citation>
    <scope>NUCLEOTIDE SEQUENCE [LARGE SCALE GENOMIC DNA]</scope>
    <source>
        <strain evidence="1">CG11_big_fil_rev_8_21_14_0_20_46_11</strain>
    </source>
</reference>
<dbReference type="Proteomes" id="UP000229342">
    <property type="component" value="Unassembled WGS sequence"/>
</dbReference>
<proteinExistence type="predicted"/>
<evidence type="ECO:0000313" key="2">
    <source>
        <dbReference type="Proteomes" id="UP000229342"/>
    </source>
</evidence>
<protein>
    <submittedName>
        <fullName evidence="1">Uncharacterized protein</fullName>
    </submittedName>
</protein>
<evidence type="ECO:0000313" key="1">
    <source>
        <dbReference type="EMBL" id="PIQ68892.1"/>
    </source>
</evidence>
<accession>A0A2H0KCB4</accession>
<dbReference type="AlphaFoldDB" id="A0A2H0KCB4"/>
<organism evidence="1 2">
    <name type="scientific">Candidatus Taylorbacteria bacterium CG11_big_fil_rev_8_21_14_0_20_46_11</name>
    <dbReference type="NCBI Taxonomy" id="1975025"/>
    <lineage>
        <taxon>Bacteria</taxon>
        <taxon>Candidatus Tayloriibacteriota</taxon>
    </lineage>
</organism>
<gene>
    <name evidence="1" type="ORF">COV91_01625</name>
</gene>
<name>A0A2H0KCB4_9BACT</name>
<sequence>MNEIKPTIFTITKEEIEKTVKEMIEEEILEVNLKLKREQIVDILACVEGDELLAKDIRMSIRGSIREALFE</sequence>